<reference evidence="4" key="1">
    <citation type="submission" date="2017-02" db="UniProtKB">
        <authorList>
            <consortium name="WormBaseParasite"/>
        </authorList>
    </citation>
    <scope>IDENTIFICATION</scope>
</reference>
<evidence type="ECO:0000313" key="4">
    <source>
        <dbReference type="WBParaSite" id="BTMF_0000445901-mRNA-1"/>
    </source>
</evidence>
<evidence type="ECO:0000256" key="1">
    <source>
        <dbReference type="SAM" id="Phobius"/>
    </source>
</evidence>
<dbReference type="GO" id="GO:0008237">
    <property type="term" value="F:metallopeptidase activity"/>
    <property type="evidence" value="ECO:0007669"/>
    <property type="project" value="InterPro"/>
</dbReference>
<keyword evidence="3" id="KW-1185">Reference proteome</keyword>
<keyword evidence="1" id="KW-0812">Transmembrane</keyword>
<gene>
    <name evidence="2" type="ORF">BTMF_LOCUS3756</name>
</gene>
<dbReference type="STRING" id="42155.A0A0R3QDM3"/>
<organism evidence="4">
    <name type="scientific">Brugia timori</name>
    <dbReference type="NCBI Taxonomy" id="42155"/>
    <lineage>
        <taxon>Eukaryota</taxon>
        <taxon>Metazoa</taxon>
        <taxon>Ecdysozoa</taxon>
        <taxon>Nematoda</taxon>
        <taxon>Chromadorea</taxon>
        <taxon>Rhabditida</taxon>
        <taxon>Spirurina</taxon>
        <taxon>Spiruromorpha</taxon>
        <taxon>Filarioidea</taxon>
        <taxon>Onchocercidae</taxon>
        <taxon>Brugia</taxon>
    </lineage>
</organism>
<keyword evidence="1" id="KW-1133">Transmembrane helix</keyword>
<dbReference type="Gene3D" id="3.40.390.10">
    <property type="entry name" value="Collagenase (Catalytic Domain)"/>
    <property type="match status" value="1"/>
</dbReference>
<name>A0A0R3QDM3_9BILA</name>
<dbReference type="WBParaSite" id="BTMF_0000445901-mRNA-1">
    <property type="protein sequence ID" value="BTMF_0000445901-mRNA-1"/>
    <property type="gene ID" value="BTMF_0000445901"/>
</dbReference>
<accession>A0A0R3QDM3</accession>
<proteinExistence type="predicted"/>
<dbReference type="Proteomes" id="UP000280834">
    <property type="component" value="Unassembled WGS sequence"/>
</dbReference>
<evidence type="ECO:0000313" key="2">
    <source>
        <dbReference type="EMBL" id="VDO15449.1"/>
    </source>
</evidence>
<dbReference type="EMBL" id="UZAG01003506">
    <property type="protein sequence ID" value="VDO15449.1"/>
    <property type="molecule type" value="Genomic_DNA"/>
</dbReference>
<reference evidence="2 3" key="2">
    <citation type="submission" date="2018-11" db="EMBL/GenBank/DDBJ databases">
        <authorList>
            <consortium name="Pathogen Informatics"/>
        </authorList>
    </citation>
    <scope>NUCLEOTIDE SEQUENCE [LARGE SCALE GENOMIC DNA]</scope>
</reference>
<evidence type="ECO:0000313" key="3">
    <source>
        <dbReference type="Proteomes" id="UP000280834"/>
    </source>
</evidence>
<keyword evidence="1" id="KW-0472">Membrane</keyword>
<sequence length="185" mass="21825">MNYGELPNHTFLQLPLLYHLLMPAMNMMNNQAGKLIQSTSSVRAPSIPLFSLSPAHIMNSYRWMFFKLIFLSLMCSTLGKWMFVMDAKKENQWTQQTIPLWISPAYSRRRWEQLADLLFQVQNRTNIKFRSFIKERDNDYISVKTTTYGCYGLLGYGKGGERFLVRNHSTCSTLTRHLKRRLLQW</sequence>
<feature type="transmembrane region" description="Helical" evidence="1">
    <location>
        <begin position="63"/>
        <end position="83"/>
    </location>
</feature>
<dbReference type="InterPro" id="IPR024079">
    <property type="entry name" value="MetalloPept_cat_dom_sf"/>
</dbReference>
<protein>
    <submittedName>
        <fullName evidence="4">Astacin domain-containing protein</fullName>
    </submittedName>
</protein>
<dbReference type="AlphaFoldDB" id="A0A0R3QDM3"/>